<evidence type="ECO:0000313" key="2">
    <source>
        <dbReference type="Proteomes" id="UP000057737"/>
    </source>
</evidence>
<dbReference type="AlphaFoldDB" id="A0A125Q653"/>
<accession>A0A125Q653</accession>
<organism evidence="1 2">
    <name type="scientific">Bradyrhizobium macuxiense</name>
    <dbReference type="NCBI Taxonomy" id="1755647"/>
    <lineage>
        <taxon>Bacteria</taxon>
        <taxon>Pseudomonadati</taxon>
        <taxon>Pseudomonadota</taxon>
        <taxon>Alphaproteobacteria</taxon>
        <taxon>Hyphomicrobiales</taxon>
        <taxon>Nitrobacteraceae</taxon>
        <taxon>Bradyrhizobium</taxon>
    </lineage>
</organism>
<reference evidence="1 2" key="1">
    <citation type="submission" date="2015-11" db="EMBL/GenBank/DDBJ databases">
        <title>Draft Genome Sequence of the Strain BR 10303 (Bradyrhizobium sp.) isolated from nodules of Centrolobium paraense.</title>
        <authorList>
            <person name="Zelli J.E."/>
            <person name="Simoes-Araujo J.L."/>
            <person name="Barauna A.C."/>
            <person name="Silva K."/>
        </authorList>
    </citation>
    <scope>NUCLEOTIDE SEQUENCE [LARGE SCALE GENOMIC DNA]</scope>
    <source>
        <strain evidence="1 2">BR 10303</strain>
    </source>
</reference>
<comment type="caution">
    <text evidence="1">The sequence shown here is derived from an EMBL/GenBank/DDBJ whole genome shotgun (WGS) entry which is preliminary data.</text>
</comment>
<proteinExistence type="predicted"/>
<keyword evidence="2" id="KW-1185">Reference proteome</keyword>
<protein>
    <submittedName>
        <fullName evidence="1">Uncharacterized protein</fullName>
    </submittedName>
</protein>
<sequence length="71" mass="7661">MARDAKGADSTGDALAAARARLVSRKNRRRVMDEGLTVLMLGSSRLFADLLGSGWMRRAPVDEISASSIRV</sequence>
<gene>
    <name evidence="1" type="ORF">AS156_20700</name>
</gene>
<name>A0A125Q653_9BRAD</name>
<dbReference type="EMBL" id="LNCU01000115">
    <property type="protein sequence ID" value="KWV46851.1"/>
    <property type="molecule type" value="Genomic_DNA"/>
</dbReference>
<evidence type="ECO:0000313" key="1">
    <source>
        <dbReference type="EMBL" id="KWV46851.1"/>
    </source>
</evidence>
<dbReference type="Proteomes" id="UP000057737">
    <property type="component" value="Unassembled WGS sequence"/>
</dbReference>